<evidence type="ECO:0000313" key="3">
    <source>
        <dbReference type="Proteomes" id="UP000092634"/>
    </source>
</evidence>
<comment type="caution">
    <text evidence="2">The sequence shown here is derived from an EMBL/GenBank/DDBJ whole genome shotgun (WGS) entry which is preliminary data.</text>
</comment>
<dbReference type="NCBIfam" id="NF041043">
    <property type="entry name" value="BPSS1780_fam"/>
    <property type="match status" value="1"/>
</dbReference>
<gene>
    <name evidence="2" type="ORF">BA896_005165</name>
</gene>
<feature type="transmembrane region" description="Helical" evidence="1">
    <location>
        <begin position="36"/>
        <end position="54"/>
    </location>
</feature>
<feature type="transmembrane region" description="Helical" evidence="1">
    <location>
        <begin position="150"/>
        <end position="174"/>
    </location>
</feature>
<dbReference type="EMBL" id="MAQB02000001">
    <property type="protein sequence ID" value="OFJ48418.1"/>
    <property type="molecule type" value="Genomic_DNA"/>
</dbReference>
<sequence>MLRNCFKHGKLPASTGWQWVKQGFALFRKQPGGMSMLFLGYMFCMLAVSIVPVLGQLLPVILVPVFSVAFVQGCLHIDQGKRVLPSLLISGFRKPAFASLFGLGVLYILMAILAIGAATLVDDGLLWQLVTGQLTEEAARAVIPESRLGLGILLAIVLYVPAAMAFCFAAPLIYWKKTGLGKSLFFSFFAVWRSLSAFIVFASTWFAISIVTSQLLALIFGRTPMMMQLMLPLSMILTIIMHCSFYAAYRQIFGVPVEESKTVSLDKTGE</sequence>
<proteinExistence type="predicted"/>
<feature type="transmembrane region" description="Helical" evidence="1">
    <location>
        <begin position="226"/>
        <end position="249"/>
    </location>
</feature>
<reference evidence="2 3" key="1">
    <citation type="submission" date="2016-10" db="EMBL/GenBank/DDBJ databases">
        <title>Updated version of Genome Assembly of Janthinobacterium lividum ERGS5:01.</title>
        <authorList>
            <person name="Kumar R."/>
            <person name="Acharya V."/>
            <person name="Singh D."/>
        </authorList>
    </citation>
    <scope>NUCLEOTIDE SEQUENCE [LARGE SCALE GENOMIC DNA]</scope>
    <source>
        <strain evidence="2 3">ERGS5:01</strain>
    </source>
</reference>
<organism evidence="2 3">
    <name type="scientific">Janthinobacterium lividum</name>
    <dbReference type="NCBI Taxonomy" id="29581"/>
    <lineage>
        <taxon>Bacteria</taxon>
        <taxon>Pseudomonadati</taxon>
        <taxon>Pseudomonadota</taxon>
        <taxon>Betaproteobacteria</taxon>
        <taxon>Burkholderiales</taxon>
        <taxon>Oxalobacteraceae</taxon>
        <taxon>Janthinobacterium</taxon>
    </lineage>
</organism>
<dbReference type="AlphaFoldDB" id="A0A1E8PQ47"/>
<feature type="transmembrane region" description="Helical" evidence="1">
    <location>
        <begin position="195"/>
        <end position="220"/>
    </location>
</feature>
<feature type="transmembrane region" description="Helical" evidence="1">
    <location>
        <begin position="97"/>
        <end position="121"/>
    </location>
</feature>
<keyword evidence="1" id="KW-0812">Transmembrane</keyword>
<dbReference type="InterPro" id="IPR047798">
    <property type="entry name" value="BPSS1780-like"/>
</dbReference>
<accession>A0A1E8PQ47</accession>
<evidence type="ECO:0000313" key="2">
    <source>
        <dbReference type="EMBL" id="OFJ48418.1"/>
    </source>
</evidence>
<evidence type="ECO:0008006" key="4">
    <source>
        <dbReference type="Google" id="ProtNLM"/>
    </source>
</evidence>
<keyword evidence="1" id="KW-1133">Transmembrane helix</keyword>
<keyword evidence="1" id="KW-0472">Membrane</keyword>
<feature type="transmembrane region" description="Helical" evidence="1">
    <location>
        <begin position="60"/>
        <end position="77"/>
    </location>
</feature>
<protein>
    <recommendedName>
        <fullName evidence="4">Transmembrane protein</fullName>
    </recommendedName>
</protein>
<evidence type="ECO:0000256" key="1">
    <source>
        <dbReference type="SAM" id="Phobius"/>
    </source>
</evidence>
<name>A0A1E8PQ47_9BURK</name>
<dbReference type="Proteomes" id="UP000092634">
    <property type="component" value="Unassembled WGS sequence"/>
</dbReference>